<dbReference type="PANTHER" id="PTHR15394:SF3">
    <property type="entry name" value="SERINE HYDROLASE RBBP9"/>
    <property type="match status" value="1"/>
</dbReference>
<proteinExistence type="predicted"/>
<dbReference type="EMBL" id="JPWI01000001">
    <property type="protein sequence ID" value="RCK49200.1"/>
    <property type="molecule type" value="Genomic_DNA"/>
</dbReference>
<evidence type="ECO:0000313" key="1">
    <source>
        <dbReference type="EMBL" id="RCK49200.1"/>
    </source>
</evidence>
<dbReference type="GO" id="GO:0016787">
    <property type="term" value="F:hydrolase activity"/>
    <property type="evidence" value="ECO:0007669"/>
    <property type="project" value="InterPro"/>
</dbReference>
<evidence type="ECO:0008006" key="3">
    <source>
        <dbReference type="Google" id="ProtNLM"/>
    </source>
</evidence>
<dbReference type="Pfam" id="PF06821">
    <property type="entry name" value="Ser_hydrolase"/>
    <property type="match status" value="1"/>
</dbReference>
<reference evidence="1 2" key="1">
    <citation type="submission" date="2014-07" db="EMBL/GenBank/DDBJ databases">
        <title>Draft genome sequence of Thalassospira profundimaris PR54-5.</title>
        <authorList>
            <person name="Lai Q."/>
            <person name="Shao Z."/>
        </authorList>
    </citation>
    <scope>NUCLEOTIDE SEQUENCE [LARGE SCALE GENOMIC DNA]</scope>
    <source>
        <strain evidence="1 2">PR54-5</strain>
    </source>
</reference>
<accession>A0A367X7W1</accession>
<dbReference type="InterPro" id="IPR010662">
    <property type="entry name" value="RBBP9/YdeN"/>
</dbReference>
<dbReference type="Gene3D" id="3.40.50.1820">
    <property type="entry name" value="alpha/beta hydrolase"/>
    <property type="match status" value="1"/>
</dbReference>
<dbReference type="RefSeq" id="WP_114096474.1">
    <property type="nucleotide sequence ID" value="NZ_JPWI01000001.1"/>
</dbReference>
<comment type="caution">
    <text evidence="1">The sequence shown here is derived from an EMBL/GenBank/DDBJ whole genome shotgun (WGS) entry which is preliminary data.</text>
</comment>
<dbReference type="PANTHER" id="PTHR15394">
    <property type="entry name" value="SERINE HYDROLASE RBBP9"/>
    <property type="match status" value="1"/>
</dbReference>
<dbReference type="AlphaFoldDB" id="A0A367X7W1"/>
<dbReference type="OrthoDB" id="9804993at2"/>
<protein>
    <recommendedName>
        <fullName evidence="3">Alpha/beta hydrolase</fullName>
    </recommendedName>
</protein>
<organism evidence="1 2">
    <name type="scientific">Thalassospira profundimaris</name>
    <dbReference type="NCBI Taxonomy" id="502049"/>
    <lineage>
        <taxon>Bacteria</taxon>
        <taxon>Pseudomonadati</taxon>
        <taxon>Pseudomonadota</taxon>
        <taxon>Alphaproteobacteria</taxon>
        <taxon>Rhodospirillales</taxon>
        <taxon>Thalassospiraceae</taxon>
        <taxon>Thalassospira</taxon>
    </lineage>
</organism>
<name>A0A367X7W1_9PROT</name>
<dbReference type="Proteomes" id="UP000252255">
    <property type="component" value="Unassembled WGS sequence"/>
</dbReference>
<dbReference type="SUPFAM" id="SSF53474">
    <property type="entry name" value="alpha/beta-Hydrolases"/>
    <property type="match status" value="1"/>
</dbReference>
<sequence length="188" mass="21005">MRRDLIFIHSAGPQGGDNGSSRLIERLTSRLGTRFDLIAPDMPDPERPGIDAWLSGVDRVVSKASKGAVLVGHSLGGSVILQYLARNPDIWRENKSLSAVFIVASPFWGLTDWEIDEFTLTEDEVCTLEDCKLMHFCHSRDDRIVGFEHFQAYLDHLPSADAIILESAGHLMLDGDIDRLIKKILIYS</sequence>
<dbReference type="InterPro" id="IPR029058">
    <property type="entry name" value="AB_hydrolase_fold"/>
</dbReference>
<gene>
    <name evidence="1" type="ORF">TH30_02425</name>
</gene>
<evidence type="ECO:0000313" key="2">
    <source>
        <dbReference type="Proteomes" id="UP000252255"/>
    </source>
</evidence>